<keyword evidence="3" id="KW-1185">Reference proteome</keyword>
<reference evidence="3" key="1">
    <citation type="journal article" date="2017" name="Genome Biol.">
        <title>Comparative genomics reveals high biological diversity and specific adaptations in the industrially and medically important fungal genus Aspergillus.</title>
        <authorList>
            <person name="de Vries R.P."/>
            <person name="Riley R."/>
            <person name="Wiebenga A."/>
            <person name="Aguilar-Osorio G."/>
            <person name="Amillis S."/>
            <person name="Uchima C.A."/>
            <person name="Anderluh G."/>
            <person name="Asadollahi M."/>
            <person name="Askin M."/>
            <person name="Barry K."/>
            <person name="Battaglia E."/>
            <person name="Bayram O."/>
            <person name="Benocci T."/>
            <person name="Braus-Stromeyer S.A."/>
            <person name="Caldana C."/>
            <person name="Canovas D."/>
            <person name="Cerqueira G.C."/>
            <person name="Chen F."/>
            <person name="Chen W."/>
            <person name="Choi C."/>
            <person name="Clum A."/>
            <person name="Dos Santos R.A."/>
            <person name="Damasio A.R."/>
            <person name="Diallinas G."/>
            <person name="Emri T."/>
            <person name="Fekete E."/>
            <person name="Flipphi M."/>
            <person name="Freyberg S."/>
            <person name="Gallo A."/>
            <person name="Gournas C."/>
            <person name="Habgood R."/>
            <person name="Hainaut M."/>
            <person name="Harispe M.L."/>
            <person name="Henrissat B."/>
            <person name="Hilden K.S."/>
            <person name="Hope R."/>
            <person name="Hossain A."/>
            <person name="Karabika E."/>
            <person name="Karaffa L."/>
            <person name="Karanyi Z."/>
            <person name="Krasevec N."/>
            <person name="Kuo A."/>
            <person name="Kusch H."/>
            <person name="LaButti K."/>
            <person name="Lagendijk E.L."/>
            <person name="Lapidus A."/>
            <person name="Levasseur A."/>
            <person name="Lindquist E."/>
            <person name="Lipzen A."/>
            <person name="Logrieco A.F."/>
            <person name="MacCabe A."/>
            <person name="Maekelae M.R."/>
            <person name="Malavazi I."/>
            <person name="Melin P."/>
            <person name="Meyer V."/>
            <person name="Mielnichuk N."/>
            <person name="Miskei M."/>
            <person name="Molnar A.P."/>
            <person name="Mule G."/>
            <person name="Ngan C.Y."/>
            <person name="Orejas M."/>
            <person name="Orosz E."/>
            <person name="Ouedraogo J.P."/>
            <person name="Overkamp K.M."/>
            <person name="Park H.-S."/>
            <person name="Perrone G."/>
            <person name="Piumi F."/>
            <person name="Punt P.J."/>
            <person name="Ram A.F."/>
            <person name="Ramon A."/>
            <person name="Rauscher S."/>
            <person name="Record E."/>
            <person name="Riano-Pachon D.M."/>
            <person name="Robert V."/>
            <person name="Roehrig J."/>
            <person name="Ruller R."/>
            <person name="Salamov A."/>
            <person name="Salih N.S."/>
            <person name="Samson R.A."/>
            <person name="Sandor E."/>
            <person name="Sanguinetti M."/>
            <person name="Schuetze T."/>
            <person name="Sepcic K."/>
            <person name="Shelest E."/>
            <person name="Sherlock G."/>
            <person name="Sophianopoulou V."/>
            <person name="Squina F.M."/>
            <person name="Sun H."/>
            <person name="Susca A."/>
            <person name="Todd R.B."/>
            <person name="Tsang A."/>
            <person name="Unkles S.E."/>
            <person name="van de Wiele N."/>
            <person name="van Rossen-Uffink D."/>
            <person name="Oliveira J.V."/>
            <person name="Vesth T.C."/>
            <person name="Visser J."/>
            <person name="Yu J.-H."/>
            <person name="Zhou M."/>
            <person name="Andersen M.R."/>
            <person name="Archer D.B."/>
            <person name="Baker S.E."/>
            <person name="Benoit I."/>
            <person name="Brakhage A.A."/>
            <person name="Braus G.H."/>
            <person name="Fischer R."/>
            <person name="Frisvad J.C."/>
            <person name="Goldman G.H."/>
            <person name="Houbraken J."/>
            <person name="Oakley B."/>
            <person name="Pocsi I."/>
            <person name="Scazzocchio C."/>
            <person name="Seiboth B."/>
            <person name="vanKuyk P.A."/>
            <person name="Wortman J."/>
            <person name="Dyer P.S."/>
            <person name="Grigoriev I.V."/>
        </authorList>
    </citation>
    <scope>NUCLEOTIDE SEQUENCE [LARGE SCALE GENOMIC DNA]</scope>
    <source>
        <strain evidence="3">CBS 134.48</strain>
    </source>
</reference>
<dbReference type="AlphaFoldDB" id="A0A1L9N507"/>
<feature type="transmembrane region" description="Helical" evidence="1">
    <location>
        <begin position="38"/>
        <end position="56"/>
    </location>
</feature>
<dbReference type="Proteomes" id="UP000184304">
    <property type="component" value="Unassembled WGS sequence"/>
</dbReference>
<dbReference type="EMBL" id="KV878203">
    <property type="protein sequence ID" value="OJI84413.1"/>
    <property type="molecule type" value="Genomic_DNA"/>
</dbReference>
<evidence type="ECO:0000256" key="1">
    <source>
        <dbReference type="SAM" id="Phobius"/>
    </source>
</evidence>
<organism evidence="2 3">
    <name type="scientific">Aspergillus tubingensis (strain CBS 134.48)</name>
    <dbReference type="NCBI Taxonomy" id="767770"/>
    <lineage>
        <taxon>Eukaryota</taxon>
        <taxon>Fungi</taxon>
        <taxon>Dikarya</taxon>
        <taxon>Ascomycota</taxon>
        <taxon>Pezizomycotina</taxon>
        <taxon>Eurotiomycetes</taxon>
        <taxon>Eurotiomycetidae</taxon>
        <taxon>Eurotiales</taxon>
        <taxon>Aspergillaceae</taxon>
        <taxon>Aspergillus</taxon>
        <taxon>Aspergillus subgen. Circumdati</taxon>
    </lineage>
</organism>
<sequence>MDGFRIDLIWSGWGQKRGNESGPFGDHYLSSGGMMKTMAMMVMMMLGITKTAAPLLRC</sequence>
<keyword evidence="1" id="KW-0812">Transmembrane</keyword>
<protein>
    <submittedName>
        <fullName evidence="2">Uncharacterized protein</fullName>
    </submittedName>
</protein>
<dbReference type="VEuPathDB" id="FungiDB:ASPTUDRAFT_43478"/>
<evidence type="ECO:0000313" key="2">
    <source>
        <dbReference type="EMBL" id="OJI84413.1"/>
    </source>
</evidence>
<keyword evidence="1" id="KW-1133">Transmembrane helix</keyword>
<keyword evidence="1" id="KW-0472">Membrane</keyword>
<accession>A0A1L9N507</accession>
<name>A0A1L9N507_ASPTC</name>
<evidence type="ECO:0000313" key="3">
    <source>
        <dbReference type="Proteomes" id="UP000184304"/>
    </source>
</evidence>
<proteinExistence type="predicted"/>
<gene>
    <name evidence="2" type="ORF">ASPTUDRAFT_43478</name>
</gene>